<feature type="compositionally biased region" description="Pro residues" evidence="1">
    <location>
        <begin position="1"/>
        <end position="11"/>
    </location>
</feature>
<feature type="compositionally biased region" description="Low complexity" evidence="1">
    <location>
        <begin position="12"/>
        <end position="22"/>
    </location>
</feature>
<accession>A0A7S0YX19</accession>
<dbReference type="Gene3D" id="1.25.40.10">
    <property type="entry name" value="Tetratricopeptide repeat domain"/>
    <property type="match status" value="1"/>
</dbReference>
<evidence type="ECO:0000256" key="1">
    <source>
        <dbReference type="SAM" id="MobiDB-lite"/>
    </source>
</evidence>
<protein>
    <recommendedName>
        <fullName evidence="3">Tetratricopeptide repeat protein</fullName>
    </recommendedName>
</protein>
<proteinExistence type="predicted"/>
<feature type="region of interest" description="Disordered" evidence="1">
    <location>
        <begin position="1"/>
        <end position="47"/>
    </location>
</feature>
<organism evidence="2">
    <name type="scientific">Hemiselmis tepida</name>
    <dbReference type="NCBI Taxonomy" id="464990"/>
    <lineage>
        <taxon>Eukaryota</taxon>
        <taxon>Cryptophyceae</taxon>
        <taxon>Cryptomonadales</taxon>
        <taxon>Hemiselmidaceae</taxon>
        <taxon>Hemiselmis</taxon>
    </lineage>
</organism>
<dbReference type="SUPFAM" id="SSF48452">
    <property type="entry name" value="TPR-like"/>
    <property type="match status" value="1"/>
</dbReference>
<dbReference type="EMBL" id="HBFN01019266">
    <property type="protein sequence ID" value="CAD8797613.1"/>
    <property type="molecule type" value="Transcribed_RNA"/>
</dbReference>
<dbReference type="InterPro" id="IPR011990">
    <property type="entry name" value="TPR-like_helical_dom_sf"/>
</dbReference>
<gene>
    <name evidence="2" type="ORF">HTEP1355_LOCUS11254</name>
</gene>
<dbReference type="AlphaFoldDB" id="A0A7S0YX19"/>
<name>A0A7S0YX19_9CRYP</name>
<evidence type="ECO:0000313" key="2">
    <source>
        <dbReference type="EMBL" id="CAD8797613.1"/>
    </source>
</evidence>
<sequence length="158" mass="16707">MHNPVQGPPGPNARGAAPNTPTSHPRSWDAAQQGQPRGMSNMPEVPPGSCTAEAFTKLRDSAVLLRARGRTGIALERFKQAVAVQISLLGWQNREVGEAWENIGILCLLEGMPGEAGEAFSNARASFSACLGADSEEARGVQRRLESCGDPTLQLAAC</sequence>
<reference evidence="2" key="1">
    <citation type="submission" date="2021-01" db="EMBL/GenBank/DDBJ databases">
        <authorList>
            <person name="Corre E."/>
            <person name="Pelletier E."/>
            <person name="Niang G."/>
            <person name="Scheremetjew M."/>
            <person name="Finn R."/>
            <person name="Kale V."/>
            <person name="Holt S."/>
            <person name="Cochrane G."/>
            <person name="Meng A."/>
            <person name="Brown T."/>
            <person name="Cohen L."/>
        </authorList>
    </citation>
    <scope>NUCLEOTIDE SEQUENCE</scope>
    <source>
        <strain evidence="2">CCMP443</strain>
    </source>
</reference>
<evidence type="ECO:0008006" key="3">
    <source>
        <dbReference type="Google" id="ProtNLM"/>
    </source>
</evidence>